<keyword evidence="3" id="KW-1185">Reference proteome</keyword>
<dbReference type="Proteomes" id="UP000355283">
    <property type="component" value="Unassembled WGS sequence"/>
</dbReference>
<dbReference type="InterPro" id="IPR036291">
    <property type="entry name" value="NAD(P)-bd_dom_sf"/>
</dbReference>
<dbReference type="GO" id="GO:0006556">
    <property type="term" value="P:S-adenosylmethionine biosynthetic process"/>
    <property type="evidence" value="ECO:0007669"/>
    <property type="project" value="TreeGrafter"/>
</dbReference>
<dbReference type="InterPro" id="IPR029903">
    <property type="entry name" value="RmlD-like-bd"/>
</dbReference>
<dbReference type="EMBL" id="SDOX01000019">
    <property type="protein sequence ID" value="TFJ84239.1"/>
    <property type="molecule type" value="Genomic_DNA"/>
</dbReference>
<organism evidence="2 3">
    <name type="scientific">Nannochloropsis salina CCMP1776</name>
    <dbReference type="NCBI Taxonomy" id="1027361"/>
    <lineage>
        <taxon>Eukaryota</taxon>
        <taxon>Sar</taxon>
        <taxon>Stramenopiles</taxon>
        <taxon>Ochrophyta</taxon>
        <taxon>Eustigmatophyceae</taxon>
        <taxon>Eustigmatales</taxon>
        <taxon>Monodopsidaceae</taxon>
        <taxon>Microchloropsis</taxon>
        <taxon>Microchloropsis salina</taxon>
    </lineage>
</organism>
<dbReference type="SUPFAM" id="SSF51735">
    <property type="entry name" value="NAD(P)-binding Rossmann-fold domains"/>
    <property type="match status" value="1"/>
</dbReference>
<dbReference type="AlphaFoldDB" id="A0A4D9D6N6"/>
<comment type="caution">
    <text evidence="2">The sequence shown here is derived from an EMBL/GenBank/DDBJ whole genome shotgun (WGS) entry which is preliminary data.</text>
</comment>
<dbReference type="GO" id="GO:0048269">
    <property type="term" value="C:methionine adenosyltransferase complex"/>
    <property type="evidence" value="ECO:0007669"/>
    <property type="project" value="TreeGrafter"/>
</dbReference>
<protein>
    <recommendedName>
        <fullName evidence="1">RmlD-like substrate binding domain-containing protein</fullName>
    </recommendedName>
</protein>
<evidence type="ECO:0000259" key="1">
    <source>
        <dbReference type="Pfam" id="PF04321"/>
    </source>
</evidence>
<evidence type="ECO:0000313" key="2">
    <source>
        <dbReference type="EMBL" id="TFJ84239.1"/>
    </source>
</evidence>
<reference evidence="2 3" key="1">
    <citation type="submission" date="2019-01" db="EMBL/GenBank/DDBJ databases">
        <title>Nuclear Genome Assembly of the Microalgal Biofuel strain Nannochloropsis salina CCMP1776.</title>
        <authorList>
            <person name="Hovde B."/>
        </authorList>
    </citation>
    <scope>NUCLEOTIDE SEQUENCE [LARGE SCALE GENOMIC DNA]</scope>
    <source>
        <strain evidence="2 3">CCMP1776</strain>
    </source>
</reference>
<accession>A0A4D9D6N6</accession>
<proteinExistence type="predicted"/>
<name>A0A4D9D6N6_9STRA</name>
<dbReference type="PANTHER" id="PTHR10491:SF4">
    <property type="entry name" value="METHIONINE ADENOSYLTRANSFERASE 2 SUBUNIT BETA"/>
    <property type="match status" value="1"/>
</dbReference>
<feature type="domain" description="RmlD-like substrate binding" evidence="1">
    <location>
        <begin position="6"/>
        <end position="177"/>
    </location>
</feature>
<dbReference type="Pfam" id="PF04321">
    <property type="entry name" value="RmlD_sub_bind"/>
    <property type="match status" value="1"/>
</dbReference>
<dbReference type="Gene3D" id="3.40.50.720">
    <property type="entry name" value="NAD(P)-binding Rossmann-like Domain"/>
    <property type="match status" value="1"/>
</dbReference>
<dbReference type="PANTHER" id="PTHR10491">
    <property type="entry name" value="DTDP-4-DEHYDRORHAMNOSE REDUCTASE"/>
    <property type="match status" value="1"/>
</dbReference>
<gene>
    <name evidence="2" type="ORF">NSK_004230</name>
</gene>
<sequence length="310" mass="34891">MAEEKYLIFGKNGWIGGKLIELLQAQGKTVVLAQTRLENRESLFAELDAVKPTHVLDAAGVTGRPNIDWCETHQVETIRTNVIGTLNLAEACHLKGIHMTLYATGCIFEYDEKHPIGGAGFTEEDSPNFFGSFYSKTKAYMEDMLKSYNNVCILRVRMPISDDLNSRNFVTKIVKYDKVVNVPNSMTVLTDLLPISLLMAARKLTGIYNFTNPGAISHNQILALYKKHVDPSYTWENFTIDEQNKILAAKRSNNELDTTKFCAALPDVHIPDIHEACEKVFQRMKVNLEAEGIWPDKLPKRTNRLAPPSS</sequence>
<evidence type="ECO:0000313" key="3">
    <source>
        <dbReference type="Proteomes" id="UP000355283"/>
    </source>
</evidence>
<dbReference type="InterPro" id="IPR005913">
    <property type="entry name" value="dTDP_dehydrorham_reduct"/>
</dbReference>
<dbReference type="GO" id="GO:0048270">
    <property type="term" value="F:methionine adenosyltransferase regulator activity"/>
    <property type="evidence" value="ECO:0007669"/>
    <property type="project" value="TreeGrafter"/>
</dbReference>
<dbReference type="OrthoDB" id="16464at2759"/>